<dbReference type="KEGG" id="dpx:DAPPUDRAFT_261386"/>
<evidence type="ECO:0000313" key="2">
    <source>
        <dbReference type="EMBL" id="EFX67614.1"/>
    </source>
</evidence>
<reference evidence="2 3" key="1">
    <citation type="journal article" date="2011" name="Science">
        <title>The ecoresponsive genome of Daphnia pulex.</title>
        <authorList>
            <person name="Colbourne J.K."/>
            <person name="Pfrender M.E."/>
            <person name="Gilbert D."/>
            <person name="Thomas W.K."/>
            <person name="Tucker A."/>
            <person name="Oakley T.H."/>
            <person name="Tokishita S."/>
            <person name="Aerts A."/>
            <person name="Arnold G.J."/>
            <person name="Basu M.K."/>
            <person name="Bauer D.J."/>
            <person name="Caceres C.E."/>
            <person name="Carmel L."/>
            <person name="Casola C."/>
            <person name="Choi J.H."/>
            <person name="Detter J.C."/>
            <person name="Dong Q."/>
            <person name="Dusheyko S."/>
            <person name="Eads B.D."/>
            <person name="Frohlich T."/>
            <person name="Geiler-Samerotte K.A."/>
            <person name="Gerlach D."/>
            <person name="Hatcher P."/>
            <person name="Jogdeo S."/>
            <person name="Krijgsveld J."/>
            <person name="Kriventseva E.V."/>
            <person name="Kultz D."/>
            <person name="Laforsch C."/>
            <person name="Lindquist E."/>
            <person name="Lopez J."/>
            <person name="Manak J.R."/>
            <person name="Muller J."/>
            <person name="Pangilinan J."/>
            <person name="Patwardhan R.P."/>
            <person name="Pitluck S."/>
            <person name="Pritham E.J."/>
            <person name="Rechtsteiner A."/>
            <person name="Rho M."/>
            <person name="Rogozin I.B."/>
            <person name="Sakarya O."/>
            <person name="Salamov A."/>
            <person name="Schaack S."/>
            <person name="Shapiro H."/>
            <person name="Shiga Y."/>
            <person name="Skalitzky C."/>
            <person name="Smith Z."/>
            <person name="Souvorov A."/>
            <person name="Sung W."/>
            <person name="Tang Z."/>
            <person name="Tsuchiya D."/>
            <person name="Tu H."/>
            <person name="Vos H."/>
            <person name="Wang M."/>
            <person name="Wolf Y.I."/>
            <person name="Yamagata H."/>
            <person name="Yamada T."/>
            <person name="Ye Y."/>
            <person name="Shaw J.R."/>
            <person name="Andrews J."/>
            <person name="Crease T.J."/>
            <person name="Tang H."/>
            <person name="Lucas S.M."/>
            <person name="Robertson H.M."/>
            <person name="Bork P."/>
            <person name="Koonin E.V."/>
            <person name="Zdobnov E.M."/>
            <person name="Grigoriev I.V."/>
            <person name="Lynch M."/>
            <person name="Boore J.L."/>
        </authorList>
    </citation>
    <scope>NUCLEOTIDE SEQUENCE [LARGE SCALE GENOMIC DNA]</scope>
</reference>
<dbReference type="AlphaFoldDB" id="E9HKX8"/>
<proteinExistence type="predicted"/>
<feature type="region of interest" description="Disordered" evidence="1">
    <location>
        <begin position="1"/>
        <end position="53"/>
    </location>
</feature>
<keyword evidence="3" id="KW-1185">Reference proteome</keyword>
<feature type="compositionally biased region" description="Basic and acidic residues" evidence="1">
    <location>
        <begin position="34"/>
        <end position="44"/>
    </location>
</feature>
<evidence type="ECO:0000313" key="3">
    <source>
        <dbReference type="Proteomes" id="UP000000305"/>
    </source>
</evidence>
<dbReference type="InParanoid" id="E9HKX8"/>
<name>E9HKX8_DAPPU</name>
<protein>
    <submittedName>
        <fullName evidence="2">Uncharacterized protein</fullName>
    </submittedName>
</protein>
<dbReference type="EMBL" id="GL732673">
    <property type="protein sequence ID" value="EFX67614.1"/>
    <property type="molecule type" value="Genomic_DNA"/>
</dbReference>
<dbReference type="Proteomes" id="UP000000305">
    <property type="component" value="Unassembled WGS sequence"/>
</dbReference>
<evidence type="ECO:0000256" key="1">
    <source>
        <dbReference type="SAM" id="MobiDB-lite"/>
    </source>
</evidence>
<sequence length="53" mass="5759">MTDTPSKVNEDEKESKQPLPSDAISVIATTDHQQPLDKTPKSVHQEGAIESTV</sequence>
<organism evidence="2 3">
    <name type="scientific">Daphnia pulex</name>
    <name type="common">Water flea</name>
    <dbReference type="NCBI Taxonomy" id="6669"/>
    <lineage>
        <taxon>Eukaryota</taxon>
        <taxon>Metazoa</taxon>
        <taxon>Ecdysozoa</taxon>
        <taxon>Arthropoda</taxon>
        <taxon>Crustacea</taxon>
        <taxon>Branchiopoda</taxon>
        <taxon>Diplostraca</taxon>
        <taxon>Cladocera</taxon>
        <taxon>Anomopoda</taxon>
        <taxon>Daphniidae</taxon>
        <taxon>Daphnia</taxon>
    </lineage>
</organism>
<gene>
    <name evidence="2" type="ORF">DAPPUDRAFT_261386</name>
</gene>
<accession>E9HKX8</accession>
<dbReference type="HOGENOM" id="CLU_3070777_0_0_1"/>